<keyword evidence="1" id="KW-1133">Transmembrane helix</keyword>
<keyword evidence="3" id="KW-1185">Reference proteome</keyword>
<name>A0A501WC60_9BACT</name>
<dbReference type="EMBL" id="VFRQ01000001">
    <property type="protein sequence ID" value="TPE46392.1"/>
    <property type="molecule type" value="Genomic_DNA"/>
</dbReference>
<gene>
    <name evidence="2" type="ORF">FJM65_03360</name>
</gene>
<proteinExistence type="predicted"/>
<keyword evidence="1" id="KW-0812">Transmembrane</keyword>
<comment type="caution">
    <text evidence="2">The sequence shown here is derived from an EMBL/GenBank/DDBJ whole genome shotgun (WGS) entry which is preliminary data.</text>
</comment>
<organism evidence="2 3">
    <name type="scientific">Pontibacter mangrovi</name>
    <dbReference type="NCBI Taxonomy" id="2589816"/>
    <lineage>
        <taxon>Bacteria</taxon>
        <taxon>Pseudomonadati</taxon>
        <taxon>Bacteroidota</taxon>
        <taxon>Cytophagia</taxon>
        <taxon>Cytophagales</taxon>
        <taxon>Hymenobacteraceae</taxon>
        <taxon>Pontibacter</taxon>
    </lineage>
</organism>
<protein>
    <recommendedName>
        <fullName evidence="4">TIGR02588 family protein</fullName>
    </recommendedName>
</protein>
<dbReference type="Proteomes" id="UP000316727">
    <property type="component" value="Unassembled WGS sequence"/>
</dbReference>
<evidence type="ECO:0000313" key="2">
    <source>
        <dbReference type="EMBL" id="TPE46392.1"/>
    </source>
</evidence>
<keyword evidence="1" id="KW-0472">Membrane</keyword>
<evidence type="ECO:0000313" key="3">
    <source>
        <dbReference type="Proteomes" id="UP000316727"/>
    </source>
</evidence>
<dbReference type="AlphaFoldDB" id="A0A501WC60"/>
<reference evidence="2 3" key="1">
    <citation type="submission" date="2019-06" db="EMBL/GenBank/DDBJ databases">
        <title>A novel bacterium of genus Pontibacter, isolated from marine sediment.</title>
        <authorList>
            <person name="Huang H."/>
            <person name="Mo K."/>
            <person name="Hu Y."/>
        </authorList>
    </citation>
    <scope>NUCLEOTIDE SEQUENCE [LARGE SCALE GENOMIC DNA]</scope>
    <source>
        <strain evidence="2 3">HB172049</strain>
    </source>
</reference>
<dbReference type="OrthoDB" id="893974at2"/>
<feature type="transmembrane region" description="Helical" evidence="1">
    <location>
        <begin position="20"/>
        <end position="41"/>
    </location>
</feature>
<accession>A0A501WC60</accession>
<evidence type="ECO:0008006" key="4">
    <source>
        <dbReference type="Google" id="ProtNLM"/>
    </source>
</evidence>
<sequence length="139" mass="16001">MGDQKQEEDINDIKDRKNWFEWLVFSVGLLLVLSIIGYLVYQTYHRKTSSPDLVAESYPDPSRYAPYRYRVVLHNKGGETAEQVKLEVEVQVGGEAIETADLDFPFAPQESMREGWVNFDKDPTLADTVKVKVVSYKRP</sequence>
<evidence type="ECO:0000256" key="1">
    <source>
        <dbReference type="SAM" id="Phobius"/>
    </source>
</evidence>
<dbReference type="RefSeq" id="WP_140619385.1">
    <property type="nucleotide sequence ID" value="NZ_VFRQ01000001.1"/>
</dbReference>